<evidence type="ECO:0000256" key="8">
    <source>
        <dbReference type="ARBA" id="ARBA00022777"/>
    </source>
</evidence>
<dbReference type="SMART" id="SM00387">
    <property type="entry name" value="HATPase_c"/>
    <property type="match status" value="1"/>
</dbReference>
<dbReference type="InterPro" id="IPR042240">
    <property type="entry name" value="CHASE_sf"/>
</dbReference>
<name>A0ABR5SH12_9BACT</name>
<dbReference type="InterPro" id="IPR006189">
    <property type="entry name" value="CHASE_dom"/>
</dbReference>
<dbReference type="PROSITE" id="PS50112">
    <property type="entry name" value="PAS"/>
    <property type="match status" value="1"/>
</dbReference>
<feature type="domain" description="Histidine kinase" evidence="15">
    <location>
        <begin position="512"/>
        <end position="706"/>
    </location>
</feature>
<keyword evidence="12 14" id="KW-0472">Membrane</keyword>
<evidence type="ECO:0000256" key="14">
    <source>
        <dbReference type="SAM" id="Phobius"/>
    </source>
</evidence>
<keyword evidence="10 14" id="KW-1133">Transmembrane helix</keyword>
<evidence type="ECO:0000256" key="11">
    <source>
        <dbReference type="ARBA" id="ARBA00023026"/>
    </source>
</evidence>
<dbReference type="Pfam" id="PF00989">
    <property type="entry name" value="PAS"/>
    <property type="match status" value="1"/>
</dbReference>
<dbReference type="Pfam" id="PF03924">
    <property type="entry name" value="CHASE"/>
    <property type="match status" value="1"/>
</dbReference>
<dbReference type="PROSITE" id="PS50839">
    <property type="entry name" value="CHASE"/>
    <property type="match status" value="1"/>
</dbReference>
<dbReference type="GO" id="GO:0004673">
    <property type="term" value="F:protein histidine kinase activity"/>
    <property type="evidence" value="ECO:0007669"/>
    <property type="project" value="UniProtKB-EC"/>
</dbReference>
<dbReference type="SMART" id="SM00086">
    <property type="entry name" value="PAC"/>
    <property type="match status" value="1"/>
</dbReference>
<dbReference type="SUPFAM" id="SSF55785">
    <property type="entry name" value="PYP-like sensor domain (PAS domain)"/>
    <property type="match status" value="1"/>
</dbReference>
<accession>A0ABR5SH12</accession>
<protein>
    <recommendedName>
        <fullName evidence="3">histidine kinase</fullName>
        <ecNumber evidence="3">2.7.13.3</ecNumber>
    </recommendedName>
</protein>
<dbReference type="CDD" id="cd00130">
    <property type="entry name" value="PAS"/>
    <property type="match status" value="1"/>
</dbReference>
<dbReference type="InterPro" id="IPR036890">
    <property type="entry name" value="HATPase_C_sf"/>
</dbReference>
<evidence type="ECO:0000256" key="4">
    <source>
        <dbReference type="ARBA" id="ARBA00022553"/>
    </source>
</evidence>
<sequence length="706" mass="79827">MNTKQLNQLWVTLLLIALVSTGAAFTVYHAVVYKVDEQNLLQFRHAFDTHAGIIEKRFDENFDMVTDLAAFYRSIENVSATQFSDFVQGITQGHSSQYAIEWIPRVPYSQKTEFERRARQDGVMAAGDFYIYEKSGDAQIPVNVRDEYFPVYYGYPKDNVLKAIGFDLASNPVRLKSLEQARDTGALTATAPVVLVQEQEKDVKSFLLFMPVYYGQPETLQDRRQNLRGFTLGVFRYKGIIDKSFLRKDANTDLKEQVVFEISDKMLPVGEGLVYRHNPKGIVELSKRSFVKTIDMAGRTLEIKATPVRGYFHKRRGFVPLSFAVGTFIIVGLVCSIIFYMSRQAQRIKAIVEDKTSELRGTIEKMTVLEQTLQDSEKKYRQLIELSQEGVWLVDKNNITTLVNRAVADMIGYTVEEIVGVSFLEFVDDESKAAARHSVDVKLAEGEGDRLENVLRHKNGSKVHIYVSAVPFIDAQGNRTGSFGVITDITKRKEMDEQLKKSVAEQELLLRELHHRVKNNLQVIAGLVGLQLSYLSDEKSKEALRDTQSRIQSIALVHERLYKTEKLSEINIKEYIHSLVKDLFIFFTVDKSKIGINLNVADVHVGIGTAIPCGLIINELFTNIIKYAFTGRDGGEITIELRVLTDSDELELIVGDNGVGMPEGIEIGKTRSLGLKVVTILTKQLRGTIEIDRADGTRYILRFMKS</sequence>
<evidence type="ECO:0000313" key="20">
    <source>
        <dbReference type="Proteomes" id="UP000060487"/>
    </source>
</evidence>
<proteinExistence type="predicted"/>
<dbReference type="PROSITE" id="PS50109">
    <property type="entry name" value="HIS_KIN"/>
    <property type="match status" value="1"/>
</dbReference>
<keyword evidence="7" id="KW-0547">Nucleotide-binding</keyword>
<evidence type="ECO:0000256" key="5">
    <source>
        <dbReference type="ARBA" id="ARBA00022679"/>
    </source>
</evidence>
<evidence type="ECO:0000256" key="7">
    <source>
        <dbReference type="ARBA" id="ARBA00022741"/>
    </source>
</evidence>
<keyword evidence="6 14" id="KW-0812">Transmembrane</keyword>
<dbReference type="SMART" id="SM00091">
    <property type="entry name" value="PAS"/>
    <property type="match status" value="1"/>
</dbReference>
<dbReference type="SUPFAM" id="SSF55874">
    <property type="entry name" value="ATPase domain of HSP90 chaperone/DNA topoisomerase II/histidine kinase"/>
    <property type="match status" value="1"/>
</dbReference>
<keyword evidence="5 19" id="KW-0808">Transferase</keyword>
<evidence type="ECO:0000256" key="10">
    <source>
        <dbReference type="ARBA" id="ARBA00022989"/>
    </source>
</evidence>
<feature type="domain" description="CHASE" evidence="18">
    <location>
        <begin position="74"/>
        <end position="246"/>
    </location>
</feature>
<dbReference type="PROSITE" id="PS50113">
    <property type="entry name" value="PAC"/>
    <property type="match status" value="1"/>
</dbReference>
<dbReference type="NCBIfam" id="TIGR00229">
    <property type="entry name" value="sensory_box"/>
    <property type="match status" value="1"/>
</dbReference>
<comment type="caution">
    <text evidence="19">The sequence shown here is derived from an EMBL/GenBank/DDBJ whole genome shotgun (WGS) entry which is preliminary data.</text>
</comment>
<keyword evidence="20" id="KW-1185">Reference proteome</keyword>
<keyword evidence="11" id="KW-0843">Virulence</keyword>
<reference evidence="19 20" key="1">
    <citation type="submission" date="2015-11" db="EMBL/GenBank/DDBJ databases">
        <authorList>
            <person name="Lin W."/>
        </authorList>
    </citation>
    <scope>NUCLEOTIDE SEQUENCE [LARGE SCALE GENOMIC DNA]</scope>
    <source>
        <strain evidence="19 20">HCH-1</strain>
    </source>
</reference>
<evidence type="ECO:0000313" key="19">
    <source>
        <dbReference type="EMBL" id="KWT86735.1"/>
    </source>
</evidence>
<dbReference type="InterPro" id="IPR011495">
    <property type="entry name" value="Sig_transdc_His_kin_sub2_dim/P"/>
</dbReference>
<dbReference type="RefSeq" id="WP_085052082.1">
    <property type="nucleotide sequence ID" value="NZ_LNQR01000056.1"/>
</dbReference>
<keyword evidence="8 19" id="KW-0418">Kinase</keyword>
<dbReference type="Gene3D" id="3.30.450.20">
    <property type="entry name" value="PAS domain"/>
    <property type="match status" value="1"/>
</dbReference>
<evidence type="ECO:0000256" key="12">
    <source>
        <dbReference type="ARBA" id="ARBA00023136"/>
    </source>
</evidence>
<dbReference type="PANTHER" id="PTHR41523:SF8">
    <property type="entry name" value="ETHYLENE RESPONSE SENSOR PROTEIN"/>
    <property type="match status" value="1"/>
</dbReference>
<evidence type="ECO:0000259" key="15">
    <source>
        <dbReference type="PROSITE" id="PS50109"/>
    </source>
</evidence>
<feature type="coiled-coil region" evidence="13">
    <location>
        <begin position="359"/>
        <end position="386"/>
    </location>
</feature>
<feature type="domain" description="PAS" evidence="16">
    <location>
        <begin position="376"/>
        <end position="446"/>
    </location>
</feature>
<evidence type="ECO:0000256" key="9">
    <source>
        <dbReference type="ARBA" id="ARBA00022840"/>
    </source>
</evidence>
<evidence type="ECO:0000256" key="3">
    <source>
        <dbReference type="ARBA" id="ARBA00012438"/>
    </source>
</evidence>
<dbReference type="InterPro" id="IPR013767">
    <property type="entry name" value="PAS_fold"/>
</dbReference>
<keyword evidence="4" id="KW-0597">Phosphoprotein</keyword>
<comment type="subcellular location">
    <subcellularLocation>
        <location evidence="2">Membrane</location>
    </subcellularLocation>
</comment>
<evidence type="ECO:0000259" key="18">
    <source>
        <dbReference type="PROSITE" id="PS50839"/>
    </source>
</evidence>
<dbReference type="InterPro" id="IPR035965">
    <property type="entry name" value="PAS-like_dom_sf"/>
</dbReference>
<evidence type="ECO:0000259" key="17">
    <source>
        <dbReference type="PROSITE" id="PS50113"/>
    </source>
</evidence>
<keyword evidence="9" id="KW-0067">ATP-binding</keyword>
<dbReference type="SMART" id="SM01079">
    <property type="entry name" value="CHASE"/>
    <property type="match status" value="1"/>
</dbReference>
<evidence type="ECO:0000256" key="13">
    <source>
        <dbReference type="SAM" id="Coils"/>
    </source>
</evidence>
<dbReference type="PANTHER" id="PTHR41523">
    <property type="entry name" value="TWO-COMPONENT SYSTEM SENSOR PROTEIN"/>
    <property type="match status" value="1"/>
</dbReference>
<dbReference type="EC" id="2.7.13.3" evidence="3"/>
<dbReference type="Gene3D" id="3.30.565.10">
    <property type="entry name" value="Histidine kinase-like ATPase, C-terminal domain"/>
    <property type="match status" value="1"/>
</dbReference>
<dbReference type="InterPro" id="IPR003594">
    <property type="entry name" value="HATPase_dom"/>
</dbReference>
<evidence type="ECO:0000259" key="16">
    <source>
        <dbReference type="PROSITE" id="PS50112"/>
    </source>
</evidence>
<evidence type="ECO:0000256" key="6">
    <source>
        <dbReference type="ARBA" id="ARBA00022692"/>
    </source>
</evidence>
<dbReference type="InterPro" id="IPR005467">
    <property type="entry name" value="His_kinase_dom"/>
</dbReference>
<feature type="domain" description="PAC" evidence="17">
    <location>
        <begin position="449"/>
        <end position="501"/>
    </location>
</feature>
<dbReference type="InterPro" id="IPR001610">
    <property type="entry name" value="PAC"/>
</dbReference>
<keyword evidence="13" id="KW-0175">Coiled coil</keyword>
<evidence type="ECO:0000256" key="2">
    <source>
        <dbReference type="ARBA" id="ARBA00004370"/>
    </source>
</evidence>
<evidence type="ECO:0000256" key="1">
    <source>
        <dbReference type="ARBA" id="ARBA00000085"/>
    </source>
</evidence>
<gene>
    <name evidence="19" type="ORF">ASN18_1458</name>
</gene>
<dbReference type="Proteomes" id="UP000060487">
    <property type="component" value="Unassembled WGS sequence"/>
</dbReference>
<dbReference type="Pfam" id="PF07568">
    <property type="entry name" value="HisKA_2"/>
    <property type="match status" value="1"/>
</dbReference>
<dbReference type="Gene3D" id="3.30.450.350">
    <property type="entry name" value="CHASE domain"/>
    <property type="match status" value="1"/>
</dbReference>
<organism evidence="19 20">
    <name type="scientific">Candidatus Magnetominusculus xianensis</name>
    <dbReference type="NCBI Taxonomy" id="1748249"/>
    <lineage>
        <taxon>Bacteria</taxon>
        <taxon>Pseudomonadati</taxon>
        <taxon>Nitrospirota</taxon>
        <taxon>Nitrospiria</taxon>
        <taxon>Nitrospirales</taxon>
        <taxon>Nitrospiraceae</taxon>
        <taxon>Candidatus Magnetominusculus</taxon>
    </lineage>
</organism>
<comment type="catalytic activity">
    <reaction evidence="1">
        <text>ATP + protein L-histidine = ADP + protein N-phospho-L-histidine.</text>
        <dbReference type="EC" id="2.7.13.3"/>
    </reaction>
</comment>
<feature type="transmembrane region" description="Helical" evidence="14">
    <location>
        <begin position="318"/>
        <end position="341"/>
    </location>
</feature>
<dbReference type="InterPro" id="IPR000014">
    <property type="entry name" value="PAS"/>
</dbReference>
<dbReference type="EMBL" id="LNQR01000056">
    <property type="protein sequence ID" value="KWT86735.1"/>
    <property type="molecule type" value="Genomic_DNA"/>
</dbReference>
<dbReference type="InterPro" id="IPR000700">
    <property type="entry name" value="PAS-assoc_C"/>
</dbReference>
<dbReference type="Pfam" id="PF02518">
    <property type="entry name" value="HATPase_c"/>
    <property type="match status" value="1"/>
</dbReference>